<evidence type="ECO:0000313" key="7">
    <source>
        <dbReference type="EMBL" id="KAK1625813.1"/>
    </source>
</evidence>
<evidence type="ECO:0000256" key="4">
    <source>
        <dbReference type="SAM" id="MobiDB-lite"/>
    </source>
</evidence>
<comment type="caution">
    <text evidence="7">The sequence shown here is derived from an EMBL/GenBank/DDBJ whole genome shotgun (WGS) entry which is preliminary data.</text>
</comment>
<dbReference type="Gene3D" id="3.30.70.330">
    <property type="match status" value="2"/>
</dbReference>
<dbReference type="InterPro" id="IPR045137">
    <property type="entry name" value="RBM26/27"/>
</dbReference>
<dbReference type="GO" id="GO:0003723">
    <property type="term" value="F:RNA binding"/>
    <property type="evidence" value="ECO:0007669"/>
    <property type="project" value="UniProtKB-UniRule"/>
</dbReference>
<gene>
    <name evidence="7" type="ORF">QYE76_000128</name>
</gene>
<dbReference type="SUPFAM" id="SSF54928">
    <property type="entry name" value="RNA-binding domain, RBD"/>
    <property type="match status" value="2"/>
</dbReference>
<feature type="compositionally biased region" description="Polar residues" evidence="4">
    <location>
        <begin position="133"/>
        <end position="142"/>
    </location>
</feature>
<dbReference type="PROSITE" id="PS50103">
    <property type="entry name" value="ZF_C3H1"/>
    <property type="match status" value="1"/>
</dbReference>
<sequence length="922" mass="99443">MQSCFSADFIILKMHKESTAPGLDADKIEVPSPKEESNSTNSEAATDTENFEISDDDDDDRNHKHRRKEAMPQSFGESTEEQAAGRPLKRRPMISGNGQPFGGADSRGEAQKDFIPKFKRRLGPGAHSRGGRMNQSFHSASAATRPPMTRGRGRNGAPWTQHDPRFNTLDMMDFASHMASQGPPPHPSLFMGAPMPSSGSAQNGSWGPHGFMPGMPNGMLDPFHPHGMQGPIQPAMSPLVDLGMPRQRCRDFEERGFCLRGDMCPMEHGVNRIVVEDMQSLSQFNLPVSAPNAPGLGIQSEAVTAHVNLTNLGGSKGVTAKDIKSGVADDALKLNGSTGSAVVNTDVYDPDQPLWNNEKPEASCAGFAHTNDGVWNAETSSYEAGWEHANQGFAADGSQNSKSSVWGRIASKKKSGPSKTANTTSTSATGNKRSDYYDDMAPSTIQLKPASTKDTNGQSNSRMLGDVGRQSNRAPHKASRTLYVNGIPQESNRWEALLSHFQKFGQVIDIYVPANSEKAFVQFSKREEAEAALKAPDAVMGNRFIKLWWANRDRITEEGEGRVSTKPVLTNLALAQPSSSNRGNDLQSATPRASSGSSASGPGVGPKTLPANSITSVPPAPKRQESMELLEELRKKQDMLAQKRAELRQQLEAYAKQKNSGNPVKQTETSGKEVGPNAAGKVVDIRSMNTGTEGLQEVASTLEKKISGDLALSSPKYAPTSTQKPAVAVKQTSPLVAPPQNRFKLDNRTTSFRILPPLPPEIANESVLKDHFAAFGELSSVVLEDTEAHNHDTTLPSLSCSACVTYTTRQSAEKAFITGKSCKGHMLRFMWLTASPGSNNQSRFQKTSSLVGAAESPSPVAKISRIVTSGTSVIPHSESIPTAESSERFPVEISKVSSSSVECPPENDSTRNPLLTDPYIPQ</sequence>
<dbReference type="FunFam" id="3.30.70.330:FF:000762">
    <property type="entry name" value="Zinc finger CCCH domain-containing protein 27"/>
    <property type="match status" value="1"/>
</dbReference>
<name>A0AAD8RH81_LOLMU</name>
<reference evidence="7" key="1">
    <citation type="submission" date="2023-07" db="EMBL/GenBank/DDBJ databases">
        <title>A chromosome-level genome assembly of Lolium multiflorum.</title>
        <authorList>
            <person name="Chen Y."/>
            <person name="Copetti D."/>
            <person name="Kolliker R."/>
            <person name="Studer B."/>
        </authorList>
    </citation>
    <scope>NUCLEOTIDE SEQUENCE</scope>
    <source>
        <strain evidence="7">02402/16</strain>
        <tissue evidence="7">Leaf</tissue>
    </source>
</reference>
<feature type="domain" description="C3H1-type" evidence="6">
    <location>
        <begin position="243"/>
        <end position="271"/>
    </location>
</feature>
<feature type="compositionally biased region" description="Acidic residues" evidence="4">
    <location>
        <begin position="49"/>
        <end position="59"/>
    </location>
</feature>
<evidence type="ECO:0000256" key="2">
    <source>
        <dbReference type="PROSITE-ProRule" id="PRU00176"/>
    </source>
</evidence>
<keyword evidence="3" id="KW-0862">Zinc</keyword>
<evidence type="ECO:0008006" key="9">
    <source>
        <dbReference type="Google" id="ProtNLM"/>
    </source>
</evidence>
<feature type="region of interest" description="Disordered" evidence="4">
    <location>
        <begin position="15"/>
        <end position="162"/>
    </location>
</feature>
<evidence type="ECO:0000259" key="5">
    <source>
        <dbReference type="PROSITE" id="PS50102"/>
    </source>
</evidence>
<feature type="compositionally biased region" description="Low complexity" evidence="4">
    <location>
        <begin position="588"/>
        <end position="601"/>
    </location>
</feature>
<dbReference type="PANTHER" id="PTHR14398">
    <property type="entry name" value="RNA RECOGNITION RRM/RNP DOMAIN"/>
    <property type="match status" value="1"/>
</dbReference>
<evidence type="ECO:0000259" key="6">
    <source>
        <dbReference type="PROSITE" id="PS50103"/>
    </source>
</evidence>
<dbReference type="GO" id="GO:0008270">
    <property type="term" value="F:zinc ion binding"/>
    <property type="evidence" value="ECO:0007669"/>
    <property type="project" value="UniProtKB-KW"/>
</dbReference>
<feature type="compositionally biased region" description="Polar residues" evidence="4">
    <location>
        <begin position="875"/>
        <end position="884"/>
    </location>
</feature>
<evidence type="ECO:0000256" key="3">
    <source>
        <dbReference type="PROSITE-ProRule" id="PRU00723"/>
    </source>
</evidence>
<feature type="compositionally biased region" description="Low complexity" evidence="4">
    <location>
        <begin position="419"/>
        <end position="431"/>
    </location>
</feature>
<dbReference type="PROSITE" id="PS50102">
    <property type="entry name" value="RRM"/>
    <property type="match status" value="1"/>
</dbReference>
<keyword evidence="3" id="KW-0863">Zinc-finger</keyword>
<keyword evidence="3" id="KW-0479">Metal-binding</keyword>
<feature type="compositionally biased region" description="Low complexity" evidence="4">
    <location>
        <begin position="891"/>
        <end position="906"/>
    </location>
</feature>
<feature type="compositionally biased region" description="Polar residues" evidence="4">
    <location>
        <begin position="576"/>
        <end position="587"/>
    </location>
</feature>
<feature type="region of interest" description="Disordered" evidence="4">
    <location>
        <begin position="575"/>
        <end position="624"/>
    </location>
</feature>
<dbReference type="AlphaFoldDB" id="A0AAD8RH81"/>
<evidence type="ECO:0000256" key="1">
    <source>
        <dbReference type="ARBA" id="ARBA00022884"/>
    </source>
</evidence>
<dbReference type="InterPro" id="IPR000571">
    <property type="entry name" value="Znf_CCCH"/>
</dbReference>
<feature type="compositionally biased region" description="Polar residues" evidence="4">
    <location>
        <begin position="657"/>
        <end position="669"/>
    </location>
</feature>
<dbReference type="InterPro" id="IPR035979">
    <property type="entry name" value="RBD_domain_sf"/>
</dbReference>
<accession>A0AAD8RH81</accession>
<protein>
    <recommendedName>
        <fullName evidence="9">Zinc finger CCCH domain-containing protein 27</fullName>
    </recommendedName>
</protein>
<dbReference type="SMART" id="SM00360">
    <property type="entry name" value="RRM"/>
    <property type="match status" value="2"/>
</dbReference>
<feature type="compositionally biased region" description="Polar residues" evidence="4">
    <location>
        <begin position="38"/>
        <end position="48"/>
    </location>
</feature>
<dbReference type="Proteomes" id="UP001231189">
    <property type="component" value="Unassembled WGS sequence"/>
</dbReference>
<dbReference type="InterPro" id="IPR000504">
    <property type="entry name" value="RRM_dom"/>
</dbReference>
<dbReference type="EMBL" id="JAUUTY010000005">
    <property type="protein sequence ID" value="KAK1625813.1"/>
    <property type="molecule type" value="Genomic_DNA"/>
</dbReference>
<feature type="region of interest" description="Disordered" evidence="4">
    <location>
        <begin position="410"/>
        <end position="479"/>
    </location>
</feature>
<keyword evidence="8" id="KW-1185">Reference proteome</keyword>
<feature type="region of interest" description="Disordered" evidence="4">
    <location>
        <begin position="875"/>
        <end position="922"/>
    </location>
</feature>
<feature type="compositionally biased region" description="Basic and acidic residues" evidence="4">
    <location>
        <begin position="15"/>
        <end position="37"/>
    </location>
</feature>
<feature type="compositionally biased region" description="Basic and acidic residues" evidence="4">
    <location>
        <begin position="106"/>
        <end position="116"/>
    </location>
</feature>
<feature type="domain" description="RRM" evidence="5">
    <location>
        <begin position="480"/>
        <end position="552"/>
    </location>
</feature>
<dbReference type="GO" id="GO:0005634">
    <property type="term" value="C:nucleus"/>
    <property type="evidence" value="ECO:0007669"/>
    <property type="project" value="TreeGrafter"/>
</dbReference>
<keyword evidence="1 2" id="KW-0694">RNA-binding</keyword>
<evidence type="ECO:0000313" key="8">
    <source>
        <dbReference type="Proteomes" id="UP001231189"/>
    </source>
</evidence>
<dbReference type="CDD" id="cd12257">
    <property type="entry name" value="RRM1_RBM26_like"/>
    <property type="match status" value="1"/>
</dbReference>
<feature type="zinc finger region" description="C3H1-type" evidence="3">
    <location>
        <begin position="243"/>
        <end position="271"/>
    </location>
</feature>
<organism evidence="7 8">
    <name type="scientific">Lolium multiflorum</name>
    <name type="common">Italian ryegrass</name>
    <name type="synonym">Lolium perenne subsp. multiflorum</name>
    <dbReference type="NCBI Taxonomy" id="4521"/>
    <lineage>
        <taxon>Eukaryota</taxon>
        <taxon>Viridiplantae</taxon>
        <taxon>Streptophyta</taxon>
        <taxon>Embryophyta</taxon>
        <taxon>Tracheophyta</taxon>
        <taxon>Spermatophyta</taxon>
        <taxon>Magnoliopsida</taxon>
        <taxon>Liliopsida</taxon>
        <taxon>Poales</taxon>
        <taxon>Poaceae</taxon>
        <taxon>BOP clade</taxon>
        <taxon>Pooideae</taxon>
        <taxon>Poodae</taxon>
        <taxon>Poeae</taxon>
        <taxon>Poeae Chloroplast Group 2 (Poeae type)</taxon>
        <taxon>Loliodinae</taxon>
        <taxon>Loliinae</taxon>
        <taxon>Lolium</taxon>
    </lineage>
</organism>
<dbReference type="Pfam" id="PF00076">
    <property type="entry name" value="RRM_1"/>
    <property type="match status" value="1"/>
</dbReference>
<dbReference type="InterPro" id="IPR012677">
    <property type="entry name" value="Nucleotide-bd_a/b_plait_sf"/>
</dbReference>
<feature type="compositionally biased region" description="Polar residues" evidence="4">
    <location>
        <begin position="452"/>
        <end position="462"/>
    </location>
</feature>
<proteinExistence type="predicted"/>
<dbReference type="PANTHER" id="PTHR14398:SF0">
    <property type="entry name" value="ZINC FINGER PROTEIN SWM"/>
    <property type="match status" value="1"/>
</dbReference>
<dbReference type="SMART" id="SM00356">
    <property type="entry name" value="ZnF_C3H1"/>
    <property type="match status" value="1"/>
</dbReference>
<feature type="region of interest" description="Disordered" evidence="4">
    <location>
        <begin position="657"/>
        <end position="677"/>
    </location>
</feature>